<proteinExistence type="predicted"/>
<dbReference type="Proteomes" id="UP000247978">
    <property type="component" value="Unassembled WGS sequence"/>
</dbReference>
<dbReference type="Pfam" id="PF13420">
    <property type="entry name" value="Acetyltransf_4"/>
    <property type="match status" value="1"/>
</dbReference>
<keyword evidence="2" id="KW-0808">Transferase</keyword>
<evidence type="ECO:0000313" key="2">
    <source>
        <dbReference type="EMBL" id="PXW85986.1"/>
    </source>
</evidence>
<dbReference type="OrthoDB" id="9773249at2"/>
<dbReference type="PIRSF" id="PIRSF037663">
    <property type="entry name" value="Acetyltransf_GNAT_prd"/>
    <property type="match status" value="1"/>
</dbReference>
<dbReference type="GO" id="GO:0016747">
    <property type="term" value="F:acyltransferase activity, transferring groups other than amino-acyl groups"/>
    <property type="evidence" value="ECO:0007669"/>
    <property type="project" value="InterPro"/>
</dbReference>
<name>A0A2V3VWF0_9BACI</name>
<evidence type="ECO:0000313" key="3">
    <source>
        <dbReference type="Proteomes" id="UP000247978"/>
    </source>
</evidence>
<dbReference type="InterPro" id="IPR016181">
    <property type="entry name" value="Acyl_CoA_acyltransferase"/>
</dbReference>
<dbReference type="Gene3D" id="3.40.630.30">
    <property type="match status" value="1"/>
</dbReference>
<dbReference type="AlphaFoldDB" id="A0A2V3VWF0"/>
<dbReference type="RefSeq" id="WP_110395936.1">
    <property type="nucleotide sequence ID" value="NZ_JBHUHB010000001.1"/>
</dbReference>
<dbReference type="PANTHER" id="PTHR43415">
    <property type="entry name" value="SPERMIDINE N(1)-ACETYLTRANSFERASE"/>
    <property type="match status" value="1"/>
</dbReference>
<dbReference type="InterPro" id="IPR000182">
    <property type="entry name" value="GNAT_dom"/>
</dbReference>
<dbReference type="PROSITE" id="PS51186">
    <property type="entry name" value="GNAT"/>
    <property type="match status" value="1"/>
</dbReference>
<feature type="domain" description="N-acetyltransferase" evidence="1">
    <location>
        <begin position="1"/>
        <end position="166"/>
    </location>
</feature>
<comment type="caution">
    <text evidence="2">The sequence shown here is derived from an EMBL/GenBank/DDBJ whole genome shotgun (WGS) entry which is preliminary data.</text>
</comment>
<accession>A0A2V3VWF0</accession>
<gene>
    <name evidence="2" type="ORF">DFR56_109149</name>
</gene>
<reference evidence="2 3" key="1">
    <citation type="submission" date="2018-05" db="EMBL/GenBank/DDBJ databases">
        <title>Genomic Encyclopedia of Type Strains, Phase IV (KMG-IV): sequencing the most valuable type-strain genomes for metagenomic binning, comparative biology and taxonomic classification.</title>
        <authorList>
            <person name="Goeker M."/>
        </authorList>
    </citation>
    <scope>NUCLEOTIDE SEQUENCE [LARGE SCALE GENOMIC DNA]</scope>
    <source>
        <strain evidence="2 3">DSM 28556</strain>
    </source>
</reference>
<keyword evidence="3" id="KW-1185">Reference proteome</keyword>
<dbReference type="InterPro" id="IPR017255">
    <property type="entry name" value="AcTrfase_GNAT_prd"/>
</dbReference>
<sequence>MYIREIQLSDSEEYLNVCKEIDAESEFLLFEAGERPTTLQEQKNRIEEMKERNNSTIFVVEKEGRLIGYLIAVGGQAKRNKHSVYIVVGIKKAYTGQGIGTRLFETLESWAKERAITRLELGVMSSNIAAFILYKKMGFELEGVKKNMFYVNGKWINEYLMAKFLD</sequence>
<dbReference type="PANTHER" id="PTHR43415:SF3">
    <property type="entry name" value="GNAT-FAMILY ACETYLTRANSFERASE"/>
    <property type="match status" value="1"/>
</dbReference>
<dbReference type="SUPFAM" id="SSF55729">
    <property type="entry name" value="Acyl-CoA N-acyltransferases (Nat)"/>
    <property type="match status" value="1"/>
</dbReference>
<evidence type="ECO:0000259" key="1">
    <source>
        <dbReference type="PROSITE" id="PS51186"/>
    </source>
</evidence>
<organism evidence="2 3">
    <name type="scientific">Pseudogracilibacillus auburnensis</name>
    <dbReference type="NCBI Taxonomy" id="1494959"/>
    <lineage>
        <taxon>Bacteria</taxon>
        <taxon>Bacillati</taxon>
        <taxon>Bacillota</taxon>
        <taxon>Bacilli</taxon>
        <taxon>Bacillales</taxon>
        <taxon>Bacillaceae</taxon>
        <taxon>Pseudogracilibacillus</taxon>
    </lineage>
</organism>
<dbReference type="EMBL" id="QJJQ01000009">
    <property type="protein sequence ID" value="PXW85986.1"/>
    <property type="molecule type" value="Genomic_DNA"/>
</dbReference>
<dbReference type="CDD" id="cd04301">
    <property type="entry name" value="NAT_SF"/>
    <property type="match status" value="1"/>
</dbReference>
<protein>
    <submittedName>
        <fullName evidence="2">RimJ/RimL family protein N-acetyltransferase</fullName>
    </submittedName>
</protein>